<dbReference type="NCBIfam" id="TIGR03953">
    <property type="entry name" value="rplD_bact"/>
    <property type="match status" value="1"/>
</dbReference>
<dbReference type="GO" id="GO:0003735">
    <property type="term" value="F:structural constituent of ribosome"/>
    <property type="evidence" value="ECO:0007669"/>
    <property type="project" value="InterPro"/>
</dbReference>
<dbReference type="GO" id="GO:1990904">
    <property type="term" value="C:ribonucleoprotein complex"/>
    <property type="evidence" value="ECO:0007669"/>
    <property type="project" value="UniProtKB-KW"/>
</dbReference>
<dbReference type="EMBL" id="MHCH01000058">
    <property type="protein sequence ID" value="OGY15874.1"/>
    <property type="molecule type" value="Genomic_DNA"/>
</dbReference>
<gene>
    <name evidence="7" type="ORF">A2784_03445</name>
</gene>
<feature type="compositionally biased region" description="Basic residues" evidence="6">
    <location>
        <begin position="39"/>
        <end position="51"/>
    </location>
</feature>
<dbReference type="STRING" id="1797589.A2784_03445"/>
<evidence type="ECO:0000313" key="7">
    <source>
        <dbReference type="EMBL" id="OGY15874.1"/>
    </source>
</evidence>
<organism evidence="7 8">
    <name type="scientific">Candidatus Chisholmbacteria bacterium RIFCSPHIGHO2_01_FULL_48_12</name>
    <dbReference type="NCBI Taxonomy" id="1797589"/>
    <lineage>
        <taxon>Bacteria</taxon>
        <taxon>Candidatus Chisholmiibacteriota</taxon>
    </lineage>
</organism>
<protein>
    <recommendedName>
        <fullName evidence="4">Large ribosomal subunit protein uL4</fullName>
    </recommendedName>
    <alternativeName>
        <fullName evidence="5">50S ribosomal protein L4</fullName>
    </alternativeName>
</protein>
<evidence type="ECO:0000313" key="8">
    <source>
        <dbReference type="Proteomes" id="UP000177324"/>
    </source>
</evidence>
<dbReference type="AlphaFoldDB" id="A0A1G1VKL5"/>
<keyword evidence="3" id="KW-0687">Ribonucleoprotein</keyword>
<dbReference type="PANTHER" id="PTHR10746">
    <property type="entry name" value="50S RIBOSOMAL PROTEIN L4"/>
    <property type="match status" value="1"/>
</dbReference>
<evidence type="ECO:0000256" key="3">
    <source>
        <dbReference type="ARBA" id="ARBA00023274"/>
    </source>
</evidence>
<evidence type="ECO:0000256" key="1">
    <source>
        <dbReference type="ARBA" id="ARBA00010528"/>
    </source>
</evidence>
<evidence type="ECO:0000256" key="6">
    <source>
        <dbReference type="SAM" id="MobiDB-lite"/>
    </source>
</evidence>
<reference evidence="7 8" key="1">
    <citation type="journal article" date="2016" name="Nat. Commun.">
        <title>Thousands of microbial genomes shed light on interconnected biogeochemical processes in an aquifer system.</title>
        <authorList>
            <person name="Anantharaman K."/>
            <person name="Brown C.T."/>
            <person name="Hug L.A."/>
            <person name="Sharon I."/>
            <person name="Castelle C.J."/>
            <person name="Probst A.J."/>
            <person name="Thomas B.C."/>
            <person name="Singh A."/>
            <person name="Wilkins M.J."/>
            <person name="Karaoz U."/>
            <person name="Brodie E.L."/>
            <person name="Williams K.H."/>
            <person name="Hubbard S.S."/>
            <person name="Banfield J.F."/>
        </authorList>
    </citation>
    <scope>NUCLEOTIDE SEQUENCE [LARGE SCALE GENOMIC DNA]</scope>
</reference>
<evidence type="ECO:0000256" key="4">
    <source>
        <dbReference type="ARBA" id="ARBA00035244"/>
    </source>
</evidence>
<comment type="similarity">
    <text evidence="1">Belongs to the universal ribosomal protein uL4 family.</text>
</comment>
<comment type="caution">
    <text evidence="7">The sequence shown here is derived from an EMBL/GenBank/DDBJ whole genome shotgun (WGS) entry which is preliminary data.</text>
</comment>
<feature type="region of interest" description="Disordered" evidence="6">
    <location>
        <begin position="24"/>
        <end position="56"/>
    </location>
</feature>
<dbReference type="Proteomes" id="UP000177324">
    <property type="component" value="Unassembled WGS sequence"/>
</dbReference>
<dbReference type="InterPro" id="IPR002136">
    <property type="entry name" value="Ribosomal_uL4"/>
</dbReference>
<name>A0A1G1VKL5_9BACT</name>
<dbReference type="Pfam" id="PF00573">
    <property type="entry name" value="Ribosomal_L4"/>
    <property type="match status" value="1"/>
</dbReference>
<accession>A0A1G1VKL5</accession>
<evidence type="ECO:0000256" key="5">
    <source>
        <dbReference type="ARBA" id="ARBA00035462"/>
    </source>
</evidence>
<dbReference type="SUPFAM" id="SSF52166">
    <property type="entry name" value="Ribosomal protein L4"/>
    <property type="match status" value="1"/>
</dbReference>
<sequence>MTQASPQLLAQAIKVYLTNQRQGTKHAKTRGEVAGSGKKIWRQKGTGKARHGDRQAPLFVGGGIAHGPKGNENYRRKLPKKMKGLVLKAILQRKKAEKQIVVVKDLTTLQPKTKALVKMLAKVVKGYKAGQKVTVITAAAEAKLVRQGGRNIAGVKVMRAQDANPYELWRGGTVVMSEEARDELK</sequence>
<dbReference type="PANTHER" id="PTHR10746:SF6">
    <property type="entry name" value="LARGE RIBOSOMAL SUBUNIT PROTEIN UL4M"/>
    <property type="match status" value="1"/>
</dbReference>
<keyword evidence="2 7" id="KW-0689">Ribosomal protein</keyword>
<dbReference type="Gene3D" id="3.40.1370.10">
    <property type="match status" value="1"/>
</dbReference>
<dbReference type="InterPro" id="IPR023574">
    <property type="entry name" value="Ribosomal_uL4_dom_sf"/>
</dbReference>
<dbReference type="InterPro" id="IPR013005">
    <property type="entry name" value="Ribosomal_uL4-like"/>
</dbReference>
<evidence type="ECO:0000256" key="2">
    <source>
        <dbReference type="ARBA" id="ARBA00022980"/>
    </source>
</evidence>
<dbReference type="GO" id="GO:0005840">
    <property type="term" value="C:ribosome"/>
    <property type="evidence" value="ECO:0007669"/>
    <property type="project" value="UniProtKB-KW"/>
</dbReference>
<proteinExistence type="inferred from homology"/>
<dbReference type="GO" id="GO:0006412">
    <property type="term" value="P:translation"/>
    <property type="evidence" value="ECO:0007669"/>
    <property type="project" value="InterPro"/>
</dbReference>